<feature type="domain" description="FAD-binding PCMH-type" evidence="4">
    <location>
        <begin position="1"/>
        <end position="178"/>
    </location>
</feature>
<proteinExistence type="predicted"/>
<dbReference type="PANTHER" id="PTHR42659:SF2">
    <property type="entry name" value="XANTHINE DEHYDROGENASE SUBUNIT C-RELATED"/>
    <property type="match status" value="1"/>
</dbReference>
<dbReference type="EMBL" id="SLZQ01000013">
    <property type="protein sequence ID" value="TCS34370.1"/>
    <property type="molecule type" value="Genomic_DNA"/>
</dbReference>
<keyword evidence="2" id="KW-0274">FAD</keyword>
<keyword evidence="6" id="KW-1185">Reference proteome</keyword>
<dbReference type="GO" id="GO:0016491">
    <property type="term" value="F:oxidoreductase activity"/>
    <property type="evidence" value="ECO:0007669"/>
    <property type="project" value="UniProtKB-KW"/>
</dbReference>
<protein>
    <submittedName>
        <fullName evidence="5">Carbon-monoxide dehydrogenase medium subunit</fullName>
    </submittedName>
</protein>
<evidence type="ECO:0000256" key="1">
    <source>
        <dbReference type="ARBA" id="ARBA00022630"/>
    </source>
</evidence>
<dbReference type="Pfam" id="PF03450">
    <property type="entry name" value="CO_deh_flav_C"/>
    <property type="match status" value="1"/>
</dbReference>
<sequence length="292" mass="31602">MKPPKFDYFRPSTLDEALAALAEANGDGKIIAGGQSLMPMLNFRLLNPAVLIDINRIAELDFLEEQPDGGLRIGALTRHHTMETSPLVKRLFPVANAAMQFVAHLAIRNRGTIGGSITHADPAAELPLMMVLLDAEIVIASSKGRRTVPAEEFFVAALTSAVEEDEIVVEIRLPGLPPQHGWAFEEVARRAGDFALAAVGVVIKAENGIVTESRVGVMGVGDTPMRMYDAETILFNQAVDEQTLDDIVKAVRDAVEPATDLHASGDYRRHLVGVLVRRAVATAWQRAIGEQA</sequence>
<dbReference type="FunFam" id="3.30.465.10:FF:000017">
    <property type="entry name" value="Xanthine dehydrogenase, FAD binding subunit"/>
    <property type="match status" value="1"/>
</dbReference>
<dbReference type="Proteomes" id="UP000295382">
    <property type="component" value="Unassembled WGS sequence"/>
</dbReference>
<evidence type="ECO:0000313" key="6">
    <source>
        <dbReference type="Proteomes" id="UP000295382"/>
    </source>
</evidence>
<dbReference type="InterPro" id="IPR002346">
    <property type="entry name" value="Mopterin_DH_FAD-bd"/>
</dbReference>
<dbReference type="SUPFAM" id="SSF55447">
    <property type="entry name" value="CO dehydrogenase flavoprotein C-terminal domain-like"/>
    <property type="match status" value="1"/>
</dbReference>
<accession>A0A4R3HV94</accession>
<name>A0A4R3HV94_PAULE</name>
<dbReference type="SMART" id="SM01092">
    <property type="entry name" value="CO_deh_flav_C"/>
    <property type="match status" value="1"/>
</dbReference>
<dbReference type="GO" id="GO:0071949">
    <property type="term" value="F:FAD binding"/>
    <property type="evidence" value="ECO:0007669"/>
    <property type="project" value="InterPro"/>
</dbReference>
<dbReference type="PROSITE" id="PS51387">
    <property type="entry name" value="FAD_PCMH"/>
    <property type="match status" value="1"/>
</dbReference>
<reference evidence="5 6" key="1">
    <citation type="submission" date="2019-03" db="EMBL/GenBank/DDBJ databases">
        <title>Genomic Encyclopedia of Type Strains, Phase IV (KMG-IV): sequencing the most valuable type-strain genomes for metagenomic binning, comparative biology and taxonomic classification.</title>
        <authorList>
            <person name="Goeker M."/>
        </authorList>
    </citation>
    <scope>NUCLEOTIDE SEQUENCE [LARGE SCALE GENOMIC DNA]</scope>
    <source>
        <strain evidence="5 6">DSM 7445</strain>
    </source>
</reference>
<dbReference type="Pfam" id="PF00941">
    <property type="entry name" value="FAD_binding_5"/>
    <property type="match status" value="1"/>
</dbReference>
<dbReference type="InterPro" id="IPR016169">
    <property type="entry name" value="FAD-bd_PCMH_sub2"/>
</dbReference>
<keyword evidence="1" id="KW-0285">Flavoprotein</keyword>
<keyword evidence="3" id="KW-0560">Oxidoreductase</keyword>
<evidence type="ECO:0000256" key="3">
    <source>
        <dbReference type="ARBA" id="ARBA00023002"/>
    </source>
</evidence>
<dbReference type="InterPro" id="IPR051312">
    <property type="entry name" value="Diverse_Substr_Oxidored"/>
</dbReference>
<dbReference type="Gene3D" id="3.30.43.10">
    <property type="entry name" value="Uridine Diphospho-n-acetylenolpyruvylglucosamine Reductase, domain 2"/>
    <property type="match status" value="1"/>
</dbReference>
<dbReference type="PANTHER" id="PTHR42659">
    <property type="entry name" value="XANTHINE DEHYDROGENASE SUBUNIT C-RELATED"/>
    <property type="match status" value="1"/>
</dbReference>
<dbReference type="InterPro" id="IPR005107">
    <property type="entry name" value="CO_DH_flav_C"/>
</dbReference>
<dbReference type="InterPro" id="IPR016166">
    <property type="entry name" value="FAD-bd_PCMH"/>
</dbReference>
<dbReference type="OrthoDB" id="9793944at2"/>
<comment type="caution">
    <text evidence="5">The sequence shown here is derived from an EMBL/GenBank/DDBJ whole genome shotgun (WGS) entry which is preliminary data.</text>
</comment>
<dbReference type="SUPFAM" id="SSF56176">
    <property type="entry name" value="FAD-binding/transporter-associated domain-like"/>
    <property type="match status" value="1"/>
</dbReference>
<dbReference type="InterPro" id="IPR036683">
    <property type="entry name" value="CO_DH_flav_C_dom_sf"/>
</dbReference>
<dbReference type="Gene3D" id="3.30.390.50">
    <property type="entry name" value="CO dehydrogenase flavoprotein, C-terminal domain"/>
    <property type="match status" value="1"/>
</dbReference>
<dbReference type="InterPro" id="IPR036318">
    <property type="entry name" value="FAD-bd_PCMH-like_sf"/>
</dbReference>
<dbReference type="Gene3D" id="3.30.465.10">
    <property type="match status" value="1"/>
</dbReference>
<dbReference type="AlphaFoldDB" id="A0A4R3HV94"/>
<evidence type="ECO:0000259" key="4">
    <source>
        <dbReference type="PROSITE" id="PS51387"/>
    </source>
</evidence>
<evidence type="ECO:0000256" key="2">
    <source>
        <dbReference type="ARBA" id="ARBA00022827"/>
    </source>
</evidence>
<evidence type="ECO:0000313" key="5">
    <source>
        <dbReference type="EMBL" id="TCS34370.1"/>
    </source>
</evidence>
<gene>
    <name evidence="5" type="ORF">EDC30_11366</name>
</gene>
<organism evidence="5 6">
    <name type="scientific">Paucimonas lemoignei</name>
    <name type="common">Pseudomonas lemoignei</name>
    <dbReference type="NCBI Taxonomy" id="29443"/>
    <lineage>
        <taxon>Bacteria</taxon>
        <taxon>Pseudomonadati</taxon>
        <taxon>Pseudomonadota</taxon>
        <taxon>Betaproteobacteria</taxon>
        <taxon>Burkholderiales</taxon>
        <taxon>Burkholderiaceae</taxon>
        <taxon>Paucimonas</taxon>
    </lineage>
</organism>
<dbReference type="InterPro" id="IPR016167">
    <property type="entry name" value="FAD-bd_PCMH_sub1"/>
</dbReference>
<dbReference type="RefSeq" id="WP_132259941.1">
    <property type="nucleotide sequence ID" value="NZ_SLZQ01000013.1"/>
</dbReference>